<reference evidence="2" key="1">
    <citation type="submission" date="2022-04" db="EMBL/GenBank/DDBJ databases">
        <title>Carnegiea gigantea Genome sequencing and assembly v2.</title>
        <authorList>
            <person name="Copetti D."/>
            <person name="Sanderson M.J."/>
            <person name="Burquez A."/>
            <person name="Wojciechowski M.F."/>
        </authorList>
    </citation>
    <scope>NUCLEOTIDE SEQUENCE</scope>
    <source>
        <strain evidence="2">SGP5-SGP5p</strain>
        <tissue evidence="2">Aerial part</tissue>
    </source>
</reference>
<keyword evidence="3" id="KW-1185">Reference proteome</keyword>
<dbReference type="EMBL" id="JAKOGI010000598">
    <property type="protein sequence ID" value="KAJ8432580.1"/>
    <property type="molecule type" value="Genomic_DNA"/>
</dbReference>
<name>A0A9Q1JXA6_9CARY</name>
<dbReference type="AlphaFoldDB" id="A0A9Q1JXA6"/>
<evidence type="ECO:0000313" key="2">
    <source>
        <dbReference type="EMBL" id="KAJ8432580.1"/>
    </source>
</evidence>
<dbReference type="InterPro" id="IPR019557">
    <property type="entry name" value="AminoTfrase-like_pln_mobile"/>
</dbReference>
<dbReference type="PANTHER" id="PTHR36607:SF20">
    <property type="entry name" value="AMINOTRANSFERASE-LIKE PLANT MOBILE DOMAIN-CONTAINING PROTEIN"/>
    <property type="match status" value="1"/>
</dbReference>
<sequence length="170" mass="19106">MLPYGKEVIRPEIFAMAVLMASGHQISLAPMVLGYMYHGLEEAASHPDHPGKANTIFPSHYIIGWLAELFPCLYCHRPGSDSPSNFPSLVYYAGARSYREDSSTGRDVIDMGLPDEDFKFVLSIQSSVLPIRVGAELVLEPYYPNRFACQFGFDQRVPSNRLSFIKTLRQ</sequence>
<evidence type="ECO:0000259" key="1">
    <source>
        <dbReference type="Pfam" id="PF10536"/>
    </source>
</evidence>
<organism evidence="2 3">
    <name type="scientific">Carnegiea gigantea</name>
    <dbReference type="NCBI Taxonomy" id="171969"/>
    <lineage>
        <taxon>Eukaryota</taxon>
        <taxon>Viridiplantae</taxon>
        <taxon>Streptophyta</taxon>
        <taxon>Embryophyta</taxon>
        <taxon>Tracheophyta</taxon>
        <taxon>Spermatophyta</taxon>
        <taxon>Magnoliopsida</taxon>
        <taxon>eudicotyledons</taxon>
        <taxon>Gunneridae</taxon>
        <taxon>Pentapetalae</taxon>
        <taxon>Caryophyllales</taxon>
        <taxon>Cactineae</taxon>
        <taxon>Cactaceae</taxon>
        <taxon>Cactoideae</taxon>
        <taxon>Echinocereeae</taxon>
        <taxon>Carnegiea</taxon>
    </lineage>
</organism>
<evidence type="ECO:0000313" key="3">
    <source>
        <dbReference type="Proteomes" id="UP001153076"/>
    </source>
</evidence>
<dbReference type="Pfam" id="PF10536">
    <property type="entry name" value="PMD"/>
    <property type="match status" value="1"/>
</dbReference>
<accession>A0A9Q1JXA6</accession>
<dbReference type="Proteomes" id="UP001153076">
    <property type="component" value="Unassembled WGS sequence"/>
</dbReference>
<proteinExistence type="predicted"/>
<comment type="caution">
    <text evidence="2">The sequence shown here is derived from an EMBL/GenBank/DDBJ whole genome shotgun (WGS) entry which is preliminary data.</text>
</comment>
<dbReference type="OrthoDB" id="1194411at2759"/>
<dbReference type="PANTHER" id="PTHR36607">
    <property type="entry name" value="1,2-DIHYDROXY-3-KETO-5-METHYLTHIOPENTENE DIOXYGENASE 4"/>
    <property type="match status" value="1"/>
</dbReference>
<gene>
    <name evidence="2" type="ORF">Cgig2_026628</name>
</gene>
<protein>
    <recommendedName>
        <fullName evidence="1">Aminotransferase-like plant mobile domain-containing protein</fullName>
    </recommendedName>
</protein>
<feature type="domain" description="Aminotransferase-like plant mobile" evidence="1">
    <location>
        <begin position="8"/>
        <end position="160"/>
    </location>
</feature>